<protein>
    <recommendedName>
        <fullName evidence="5">Mce-associated membrane protein</fullName>
    </recommendedName>
</protein>
<dbReference type="OrthoDB" id="4374550at2"/>
<dbReference type="PANTHER" id="PTHR37042:SF4">
    <property type="entry name" value="OUTER MEMBRANE PROTEIN RV1973"/>
    <property type="match status" value="1"/>
</dbReference>
<evidence type="ECO:0008006" key="5">
    <source>
        <dbReference type="Google" id="ProtNLM"/>
    </source>
</evidence>
<name>A0A7I9V2V6_9ACTN</name>
<dbReference type="Proteomes" id="UP000444980">
    <property type="component" value="Unassembled WGS sequence"/>
</dbReference>
<dbReference type="RefSeq" id="WP_161928648.1">
    <property type="nucleotide sequence ID" value="NZ_BJOU01000019.1"/>
</dbReference>
<evidence type="ECO:0000313" key="4">
    <source>
        <dbReference type="Proteomes" id="UP000444980"/>
    </source>
</evidence>
<organism evidence="3 4">
    <name type="scientific">Gordonia crocea</name>
    <dbReference type="NCBI Taxonomy" id="589162"/>
    <lineage>
        <taxon>Bacteria</taxon>
        <taxon>Bacillati</taxon>
        <taxon>Actinomycetota</taxon>
        <taxon>Actinomycetes</taxon>
        <taxon>Mycobacteriales</taxon>
        <taxon>Gordoniaceae</taxon>
        <taxon>Gordonia</taxon>
    </lineage>
</organism>
<comment type="subcellular location">
    <subcellularLocation>
        <location evidence="1">Membrane</location>
    </subcellularLocation>
</comment>
<sequence>MTRRAVVTTAFAAVLAVVAALAWWHAIDRPDGKAAARSAVMAAAAQATTTLMTQRPGDPAVRGDVAAVLTGRLADEYASQGADVVLPGALGQQMSLTARVVGTGVADLHGSRARVLLFVDLWAAPKAAAGQPERVALVRWAAMRNVDGTWLLAGLTPVGGAVS</sequence>
<accession>A0A7I9V2V6</accession>
<evidence type="ECO:0000256" key="2">
    <source>
        <dbReference type="ARBA" id="ARBA00023136"/>
    </source>
</evidence>
<dbReference type="PANTHER" id="PTHR37042">
    <property type="entry name" value="OUTER MEMBRANE PROTEIN RV1973"/>
    <property type="match status" value="1"/>
</dbReference>
<comment type="caution">
    <text evidence="3">The sequence shown here is derived from an EMBL/GenBank/DDBJ whole genome shotgun (WGS) entry which is preliminary data.</text>
</comment>
<dbReference type="AlphaFoldDB" id="A0A7I9V2V6"/>
<keyword evidence="2" id="KW-0472">Membrane</keyword>
<reference evidence="4" key="1">
    <citation type="submission" date="2019-06" db="EMBL/GenBank/DDBJ databases">
        <title>Gordonia isolated from sludge of a wastewater treatment plant.</title>
        <authorList>
            <person name="Tamura T."/>
            <person name="Aoyama K."/>
            <person name="Kang Y."/>
            <person name="Saito S."/>
            <person name="Akiyama N."/>
            <person name="Yazawa K."/>
            <person name="Gonoi T."/>
            <person name="Mikami Y."/>
        </authorList>
    </citation>
    <scope>NUCLEOTIDE SEQUENCE [LARGE SCALE GENOMIC DNA]</scope>
    <source>
        <strain evidence="4">NBRC 107697</strain>
    </source>
</reference>
<dbReference type="GO" id="GO:0016020">
    <property type="term" value="C:membrane"/>
    <property type="evidence" value="ECO:0007669"/>
    <property type="project" value="UniProtKB-SubCell"/>
</dbReference>
<keyword evidence="4" id="KW-1185">Reference proteome</keyword>
<dbReference type="EMBL" id="BJOU01000019">
    <property type="protein sequence ID" value="GED99370.1"/>
    <property type="molecule type" value="Genomic_DNA"/>
</dbReference>
<evidence type="ECO:0000256" key="1">
    <source>
        <dbReference type="ARBA" id="ARBA00004370"/>
    </source>
</evidence>
<evidence type="ECO:0000313" key="3">
    <source>
        <dbReference type="EMBL" id="GED99370.1"/>
    </source>
</evidence>
<gene>
    <name evidence="3" type="ORF">nbrc107697_34090</name>
</gene>
<proteinExistence type="predicted"/>